<dbReference type="Gene3D" id="3.40.50.620">
    <property type="entry name" value="HUPs"/>
    <property type="match status" value="1"/>
</dbReference>
<dbReference type="InterPro" id="IPR006016">
    <property type="entry name" value="UspA"/>
</dbReference>
<sequence>MSEKILVAVDGSKYSKKAFEYSLNEAKQLNKSITILKVVPTLGYPENLFDESIKSKVEEAENLTQKWKNEAKNENVEANAEVMIEEDAATGIAKYADKENFDLIILGSRGKTDLETVHLGSVSEGVVKRARCPVLVIR</sequence>
<dbReference type="PRINTS" id="PR01438">
    <property type="entry name" value="UNVRSLSTRESS"/>
</dbReference>
<evidence type="ECO:0000256" key="1">
    <source>
        <dbReference type="ARBA" id="ARBA00008791"/>
    </source>
</evidence>
<gene>
    <name evidence="4" type="ORF">AKJ62_00300</name>
</gene>
<proteinExistence type="inferred from homology"/>
<dbReference type="PANTHER" id="PTHR46268:SF6">
    <property type="entry name" value="UNIVERSAL STRESS PROTEIN UP12"/>
    <property type="match status" value="1"/>
</dbReference>
<dbReference type="AlphaFoldDB" id="A0A133U8W7"/>
<reference evidence="4 5" key="1">
    <citation type="journal article" date="2016" name="Sci. Rep.">
        <title>Metabolic traits of an uncultured archaeal lineage -MSBL1- from brine pools of the Red Sea.</title>
        <authorList>
            <person name="Mwirichia R."/>
            <person name="Alam I."/>
            <person name="Rashid M."/>
            <person name="Vinu M."/>
            <person name="Ba-Alawi W."/>
            <person name="Anthony Kamau A."/>
            <person name="Kamanda Ngugi D."/>
            <person name="Goker M."/>
            <person name="Klenk H.P."/>
            <person name="Bajic V."/>
            <person name="Stingl U."/>
        </authorList>
    </citation>
    <scope>NUCLEOTIDE SEQUENCE [LARGE SCALE GENOMIC DNA]</scope>
    <source>
        <strain evidence="4">SCGC-AAA259D14</strain>
    </source>
</reference>
<comment type="similarity">
    <text evidence="1">Belongs to the universal stress protein A family.</text>
</comment>
<evidence type="ECO:0000313" key="4">
    <source>
        <dbReference type="EMBL" id="KXA90643.1"/>
    </source>
</evidence>
<feature type="coiled-coil region" evidence="2">
    <location>
        <begin position="57"/>
        <end position="88"/>
    </location>
</feature>
<comment type="caution">
    <text evidence="4">The sequence shown here is derived from an EMBL/GenBank/DDBJ whole genome shotgun (WGS) entry which is preliminary data.</text>
</comment>
<dbReference type="SUPFAM" id="SSF52402">
    <property type="entry name" value="Adenine nucleotide alpha hydrolases-like"/>
    <property type="match status" value="1"/>
</dbReference>
<feature type="domain" description="UspA" evidence="3">
    <location>
        <begin position="1"/>
        <end position="138"/>
    </location>
</feature>
<dbReference type="PANTHER" id="PTHR46268">
    <property type="entry name" value="STRESS RESPONSE PROTEIN NHAX"/>
    <property type="match status" value="1"/>
</dbReference>
<keyword evidence="2" id="KW-0175">Coiled coil</keyword>
<evidence type="ECO:0000259" key="3">
    <source>
        <dbReference type="Pfam" id="PF00582"/>
    </source>
</evidence>
<dbReference type="CDD" id="cd00293">
    <property type="entry name" value="USP-like"/>
    <property type="match status" value="1"/>
</dbReference>
<dbReference type="Pfam" id="PF00582">
    <property type="entry name" value="Usp"/>
    <property type="match status" value="1"/>
</dbReference>
<evidence type="ECO:0000256" key="2">
    <source>
        <dbReference type="SAM" id="Coils"/>
    </source>
</evidence>
<dbReference type="InterPro" id="IPR014729">
    <property type="entry name" value="Rossmann-like_a/b/a_fold"/>
</dbReference>
<organism evidence="4 5">
    <name type="scientific">candidate division MSBL1 archaeon SCGC-AAA259D14</name>
    <dbReference type="NCBI Taxonomy" id="1698261"/>
    <lineage>
        <taxon>Archaea</taxon>
        <taxon>Methanobacteriati</taxon>
        <taxon>Methanobacteriota</taxon>
        <taxon>candidate division MSBL1</taxon>
    </lineage>
</organism>
<evidence type="ECO:0000313" key="5">
    <source>
        <dbReference type="Proteomes" id="UP000070589"/>
    </source>
</evidence>
<protein>
    <recommendedName>
        <fullName evidence="3">UspA domain-containing protein</fullName>
    </recommendedName>
</protein>
<name>A0A133U8W7_9EURY</name>
<dbReference type="InterPro" id="IPR006015">
    <property type="entry name" value="Universal_stress_UspA"/>
</dbReference>
<dbReference type="EMBL" id="LHXL01000002">
    <property type="protein sequence ID" value="KXA90643.1"/>
    <property type="molecule type" value="Genomic_DNA"/>
</dbReference>
<dbReference type="Proteomes" id="UP000070589">
    <property type="component" value="Unassembled WGS sequence"/>
</dbReference>
<accession>A0A133U8W7</accession>
<keyword evidence="5" id="KW-1185">Reference proteome</keyword>